<dbReference type="InterPro" id="IPR013088">
    <property type="entry name" value="Znf_NHR/GATA"/>
</dbReference>
<keyword evidence="7 13" id="KW-0675">Receptor</keyword>
<dbReference type="GO" id="GO:0003700">
    <property type="term" value="F:DNA-binding transcription factor activity"/>
    <property type="evidence" value="ECO:0007669"/>
    <property type="project" value="InterPro"/>
</dbReference>
<dbReference type="SUPFAM" id="SSF57716">
    <property type="entry name" value="Glucocorticoid receptor-like (DNA-binding domain)"/>
    <property type="match status" value="1"/>
</dbReference>
<organism evidence="13 14">
    <name type="scientific">Leptotrombidium deliense</name>
    <dbReference type="NCBI Taxonomy" id="299467"/>
    <lineage>
        <taxon>Eukaryota</taxon>
        <taxon>Metazoa</taxon>
        <taxon>Ecdysozoa</taxon>
        <taxon>Arthropoda</taxon>
        <taxon>Chelicerata</taxon>
        <taxon>Arachnida</taxon>
        <taxon>Acari</taxon>
        <taxon>Acariformes</taxon>
        <taxon>Trombidiformes</taxon>
        <taxon>Prostigmata</taxon>
        <taxon>Anystina</taxon>
        <taxon>Parasitengona</taxon>
        <taxon>Trombiculoidea</taxon>
        <taxon>Trombiculidae</taxon>
        <taxon>Leptotrombidium</taxon>
    </lineage>
</organism>
<feature type="domain" description="Nuclear receptor" evidence="11">
    <location>
        <begin position="124"/>
        <end position="204"/>
    </location>
</feature>
<dbReference type="AlphaFoldDB" id="A0A443SU68"/>
<evidence type="ECO:0000256" key="6">
    <source>
        <dbReference type="ARBA" id="ARBA00023163"/>
    </source>
</evidence>
<evidence type="ECO:0000256" key="2">
    <source>
        <dbReference type="ARBA" id="ARBA00022771"/>
    </source>
</evidence>
<evidence type="ECO:0000256" key="4">
    <source>
        <dbReference type="ARBA" id="ARBA00023015"/>
    </source>
</evidence>
<evidence type="ECO:0000256" key="7">
    <source>
        <dbReference type="ARBA" id="ARBA00023170"/>
    </source>
</evidence>
<evidence type="ECO:0000256" key="9">
    <source>
        <dbReference type="PROSITE-ProRule" id="PRU00509"/>
    </source>
</evidence>
<proteinExistence type="predicted"/>
<evidence type="ECO:0000313" key="13">
    <source>
        <dbReference type="EMBL" id="RWS31076.1"/>
    </source>
</evidence>
<dbReference type="Proteomes" id="UP000288716">
    <property type="component" value="Unassembled WGS sequence"/>
</dbReference>
<dbReference type="PROSITE" id="PS51030">
    <property type="entry name" value="NUCLEAR_REC_DBD_2"/>
    <property type="match status" value="1"/>
</dbReference>
<dbReference type="PROSITE" id="PS51058">
    <property type="entry name" value="ZF_CXXC"/>
    <property type="match status" value="1"/>
</dbReference>
<name>A0A443SU68_9ACAR</name>
<gene>
    <name evidence="13" type="ORF">B4U80_01595</name>
</gene>
<keyword evidence="4" id="KW-0805">Transcription regulation</keyword>
<evidence type="ECO:0000256" key="1">
    <source>
        <dbReference type="ARBA" id="ARBA00022723"/>
    </source>
</evidence>
<keyword evidence="2 9" id="KW-0863">Zinc-finger</keyword>
<evidence type="ECO:0000256" key="5">
    <source>
        <dbReference type="ARBA" id="ARBA00023125"/>
    </source>
</evidence>
<keyword evidence="14" id="KW-1185">Reference proteome</keyword>
<keyword evidence="3" id="KW-0862">Zinc</keyword>
<evidence type="ECO:0000313" key="14">
    <source>
        <dbReference type="Proteomes" id="UP000288716"/>
    </source>
</evidence>
<evidence type="ECO:0000256" key="3">
    <source>
        <dbReference type="ARBA" id="ARBA00022833"/>
    </source>
</evidence>
<dbReference type="GO" id="GO:0043565">
    <property type="term" value="F:sequence-specific DNA binding"/>
    <property type="evidence" value="ECO:0007669"/>
    <property type="project" value="InterPro"/>
</dbReference>
<keyword evidence="1" id="KW-0479">Metal-binding</keyword>
<keyword evidence="8" id="KW-0539">Nucleus</keyword>
<dbReference type="InterPro" id="IPR001628">
    <property type="entry name" value="Znf_hrmn_rcpt"/>
</dbReference>
<dbReference type="Gene3D" id="3.30.50.10">
    <property type="entry name" value="Erythroid Transcription Factor GATA-1, subunit A"/>
    <property type="match status" value="1"/>
</dbReference>
<feature type="domain" description="CXXC-type" evidence="12">
    <location>
        <begin position="292"/>
        <end position="339"/>
    </location>
</feature>
<dbReference type="OrthoDB" id="308383at2759"/>
<dbReference type="GO" id="GO:0008270">
    <property type="term" value="F:zinc ion binding"/>
    <property type="evidence" value="ECO:0007669"/>
    <property type="project" value="UniProtKB-KW"/>
</dbReference>
<evidence type="ECO:0000256" key="8">
    <source>
        <dbReference type="ARBA" id="ARBA00023242"/>
    </source>
</evidence>
<comment type="caution">
    <text evidence="13">The sequence shown here is derived from an EMBL/GenBank/DDBJ whole genome shotgun (WGS) entry which is preliminary data.</text>
</comment>
<keyword evidence="6" id="KW-0804">Transcription</keyword>
<dbReference type="Pfam" id="PF02008">
    <property type="entry name" value="zf-CXXC"/>
    <property type="match status" value="1"/>
</dbReference>
<evidence type="ECO:0000256" key="10">
    <source>
        <dbReference type="SAM" id="MobiDB-lite"/>
    </source>
</evidence>
<dbReference type="VEuPathDB" id="VectorBase:LDEU000964"/>
<sequence length="353" mass="40113">MVCFYVSDSMKEARVHYKLKHMDDETNEKNCLPRTMFNNVNNLNGLSGIQNDIVLPLTNNFDNNIEHEDHFSPENDEMENMDRFSPLVTMSEGILRSSLSLLNKHFRSGFEPVNGNVSGGKSGYVNCAVCGVTRFYSCVQRRYGQFTCVTCYRYFRTFLLKPKRFSCPNLGSCQLNVRTRCRACWINACISVFSVDLRRQEVINAFRPVRKITSSSPNPKTEPEPESETGTENDSFPTIAEDSYENDEMQESEMSPITLSFSNGDDLPSMLERGDVTIDGKTLKLSNQVKLTPGKKIWSCGKCATCMAEDCGKCIYCLDRPKFGGPFIKKQRCIKRRCLMKIKNKQNGFSFNG</sequence>
<feature type="region of interest" description="Disordered" evidence="10">
    <location>
        <begin position="213"/>
        <end position="239"/>
    </location>
</feature>
<reference evidence="13 14" key="1">
    <citation type="journal article" date="2018" name="Gigascience">
        <title>Genomes of trombidid mites reveal novel predicted allergens and laterally-transferred genes associated with secondary metabolism.</title>
        <authorList>
            <person name="Dong X."/>
            <person name="Chaisiri K."/>
            <person name="Xia D."/>
            <person name="Armstrong S.D."/>
            <person name="Fang Y."/>
            <person name="Donnelly M.J."/>
            <person name="Kadowaki T."/>
            <person name="McGarry J.W."/>
            <person name="Darby A.C."/>
            <person name="Makepeace B.L."/>
        </authorList>
    </citation>
    <scope>NUCLEOTIDE SEQUENCE [LARGE SCALE GENOMIC DNA]</scope>
    <source>
        <strain evidence="13">UoL-UT</strain>
    </source>
</reference>
<keyword evidence="5" id="KW-0238">DNA-binding</keyword>
<evidence type="ECO:0000259" key="12">
    <source>
        <dbReference type="PROSITE" id="PS51058"/>
    </source>
</evidence>
<dbReference type="STRING" id="299467.A0A443SU68"/>
<accession>A0A443SU68</accession>
<evidence type="ECO:0000259" key="11">
    <source>
        <dbReference type="PROSITE" id="PS51030"/>
    </source>
</evidence>
<protein>
    <submittedName>
        <fullName evidence="13">Nuclear receptor-like protein</fullName>
    </submittedName>
</protein>
<dbReference type="EMBL" id="NCKV01000277">
    <property type="protein sequence ID" value="RWS31076.1"/>
    <property type="molecule type" value="Genomic_DNA"/>
</dbReference>
<dbReference type="InterPro" id="IPR002857">
    <property type="entry name" value="Znf_CXXC"/>
</dbReference>